<dbReference type="Proteomes" id="UP000003586">
    <property type="component" value="Chromosome"/>
</dbReference>
<sequence length="328" mass="37938">MEITISNFINTQTHANMNSINWETIRQIDLIDYLAFLGHHPDIKMSRNREYWYLSPLPGRNERTPSFKVDRQKNLWYDHGLGKGGSIIDFCLQYHSCNIHEALDKLQGFLSFHRGQSQAFPLFSATPSPDEKKKIKIVATGPIQAPALISYLEQRKIPLSIARNYCREVQYELGDKKYYSIGFPNNAGGFELRNAHFKGSASPKDITFFDNCKKDLYVFEGFFNFLSFAVIRPQTGAGFSNCLVLNSLAFFEKSRSLMEQHHKIFLFLDRDLSGRQYTQKALSWNQEMGSVKYTDSSELYKCRDDLNAWLMDGAKQQEQQRTQRGRGF</sequence>
<dbReference type="InterPro" id="IPR002694">
    <property type="entry name" value="Znf_CHC2"/>
</dbReference>
<dbReference type="EMBL" id="CP007035">
    <property type="protein sequence ID" value="AHF14821.1"/>
    <property type="molecule type" value="Genomic_DNA"/>
</dbReference>
<dbReference type="Pfam" id="PF01807">
    <property type="entry name" value="Zn_ribbon_DnaG"/>
    <property type="match status" value="1"/>
</dbReference>
<accession>W0F0G1</accession>
<dbReference type="AlphaFoldDB" id="W0F0G1"/>
<evidence type="ECO:0000313" key="3">
    <source>
        <dbReference type="Proteomes" id="UP000003586"/>
    </source>
</evidence>
<proteinExistence type="predicted"/>
<gene>
    <name evidence="2" type="ORF">NIASO_05820</name>
</gene>
<protein>
    <submittedName>
        <fullName evidence="2">DNA primase</fullName>
    </submittedName>
</protein>
<evidence type="ECO:0000313" key="2">
    <source>
        <dbReference type="EMBL" id="AHF14821.1"/>
    </source>
</evidence>
<dbReference type="STRING" id="929713.NIASO_05820"/>
<name>W0F0G1_9BACT</name>
<dbReference type="HOGENOM" id="CLU_070537_1_0_10"/>
<reference evidence="2 3" key="1">
    <citation type="submission" date="2013-12" db="EMBL/GenBank/DDBJ databases">
        <authorList>
            <consortium name="DOE Joint Genome Institute"/>
            <person name="Eisen J."/>
            <person name="Huntemann M."/>
            <person name="Han J."/>
            <person name="Chen A."/>
            <person name="Kyrpides N."/>
            <person name="Mavromatis K."/>
            <person name="Markowitz V."/>
            <person name="Palaniappan K."/>
            <person name="Ivanova N."/>
            <person name="Schaumberg A."/>
            <person name="Pati A."/>
            <person name="Liolios K."/>
            <person name="Nordberg H.P."/>
            <person name="Cantor M.N."/>
            <person name="Hua S.X."/>
            <person name="Woyke T."/>
        </authorList>
    </citation>
    <scope>NUCLEOTIDE SEQUENCE [LARGE SCALE GENOMIC DNA]</scope>
    <source>
        <strain evidence="3">DSM 19437</strain>
    </source>
</reference>
<keyword evidence="3" id="KW-1185">Reference proteome</keyword>
<dbReference type="SUPFAM" id="SSF57783">
    <property type="entry name" value="Zinc beta-ribbon"/>
    <property type="match status" value="1"/>
</dbReference>
<organism evidence="2 3">
    <name type="scientific">Niabella soli DSM 19437</name>
    <dbReference type="NCBI Taxonomy" id="929713"/>
    <lineage>
        <taxon>Bacteria</taxon>
        <taxon>Pseudomonadati</taxon>
        <taxon>Bacteroidota</taxon>
        <taxon>Chitinophagia</taxon>
        <taxon>Chitinophagales</taxon>
        <taxon>Chitinophagaceae</taxon>
        <taxon>Niabella</taxon>
    </lineage>
</organism>
<evidence type="ECO:0000259" key="1">
    <source>
        <dbReference type="Pfam" id="PF01807"/>
    </source>
</evidence>
<dbReference type="Pfam" id="PF13155">
    <property type="entry name" value="Toprim_2"/>
    <property type="match status" value="1"/>
</dbReference>
<dbReference type="GO" id="GO:0003677">
    <property type="term" value="F:DNA binding"/>
    <property type="evidence" value="ECO:0007669"/>
    <property type="project" value="InterPro"/>
</dbReference>
<dbReference type="Gene3D" id="3.40.1360.10">
    <property type="match status" value="1"/>
</dbReference>
<dbReference type="GO" id="GO:0008270">
    <property type="term" value="F:zinc ion binding"/>
    <property type="evidence" value="ECO:0007669"/>
    <property type="project" value="InterPro"/>
</dbReference>
<dbReference type="KEGG" id="nso:NIASO_05820"/>
<dbReference type="GO" id="GO:0006260">
    <property type="term" value="P:DNA replication"/>
    <property type="evidence" value="ECO:0007669"/>
    <property type="project" value="InterPro"/>
</dbReference>
<dbReference type="InterPro" id="IPR036977">
    <property type="entry name" value="DNA_primase_Znf_CHC2"/>
</dbReference>
<dbReference type="GO" id="GO:0003899">
    <property type="term" value="F:DNA-directed RNA polymerase activity"/>
    <property type="evidence" value="ECO:0007669"/>
    <property type="project" value="InterPro"/>
</dbReference>
<dbReference type="eggNOG" id="COG0358">
    <property type="taxonomic scope" value="Bacteria"/>
</dbReference>
<dbReference type="Gene3D" id="3.90.580.10">
    <property type="entry name" value="Zinc finger, CHC2-type domain"/>
    <property type="match status" value="1"/>
</dbReference>
<feature type="domain" description="Zinc finger CHC2-type" evidence="1">
    <location>
        <begin position="46"/>
        <end position="108"/>
    </location>
</feature>